<comment type="caution">
    <text evidence="2">The sequence shown here is derived from an EMBL/GenBank/DDBJ whole genome shotgun (WGS) entry which is preliminary data.</text>
</comment>
<sequence>MAGPYRDQCQATDGLSFLQRRHVRLFEFLPSPAFLCISFRSSPWQQEILMCVQVTVLWPLPRCVPGVLSAVRDVRQQDSGWHDQRAGPRWTGQPSAS</sequence>
<keyword evidence="3" id="KW-1185">Reference proteome</keyword>
<feature type="region of interest" description="Disordered" evidence="1">
    <location>
        <begin position="77"/>
        <end position="97"/>
    </location>
</feature>
<protein>
    <submittedName>
        <fullName evidence="2">Uncharacterized protein</fullName>
    </submittedName>
</protein>
<evidence type="ECO:0000313" key="3">
    <source>
        <dbReference type="Proteomes" id="UP000324091"/>
    </source>
</evidence>
<dbReference type="AlphaFoldDB" id="A0A5C6P8Z2"/>
<proteinExistence type="predicted"/>
<reference evidence="2 3" key="1">
    <citation type="submission" date="2019-04" db="EMBL/GenBank/DDBJ databases">
        <title>Chromosome genome assembly for Takifugu flavidus.</title>
        <authorList>
            <person name="Xiao S."/>
        </authorList>
    </citation>
    <scope>NUCLEOTIDE SEQUENCE [LARGE SCALE GENOMIC DNA]</scope>
    <source>
        <strain evidence="2">HTHZ2018</strain>
        <tissue evidence="2">Muscle</tissue>
    </source>
</reference>
<dbReference type="Proteomes" id="UP000324091">
    <property type="component" value="Chromosome 13"/>
</dbReference>
<evidence type="ECO:0000256" key="1">
    <source>
        <dbReference type="SAM" id="MobiDB-lite"/>
    </source>
</evidence>
<evidence type="ECO:0000313" key="2">
    <source>
        <dbReference type="EMBL" id="TWW75666.1"/>
    </source>
</evidence>
<accession>A0A5C6P8Z2</accession>
<gene>
    <name evidence="2" type="ORF">D4764_13G0003280</name>
</gene>
<feature type="compositionally biased region" description="Basic and acidic residues" evidence="1">
    <location>
        <begin position="77"/>
        <end position="86"/>
    </location>
</feature>
<dbReference type="EMBL" id="RHFK02000005">
    <property type="protein sequence ID" value="TWW75666.1"/>
    <property type="molecule type" value="Genomic_DNA"/>
</dbReference>
<name>A0A5C6P8Z2_9TELE</name>
<organism evidence="2 3">
    <name type="scientific">Takifugu flavidus</name>
    <name type="common">sansaifugu</name>
    <dbReference type="NCBI Taxonomy" id="433684"/>
    <lineage>
        <taxon>Eukaryota</taxon>
        <taxon>Metazoa</taxon>
        <taxon>Chordata</taxon>
        <taxon>Craniata</taxon>
        <taxon>Vertebrata</taxon>
        <taxon>Euteleostomi</taxon>
        <taxon>Actinopterygii</taxon>
        <taxon>Neopterygii</taxon>
        <taxon>Teleostei</taxon>
        <taxon>Neoteleostei</taxon>
        <taxon>Acanthomorphata</taxon>
        <taxon>Eupercaria</taxon>
        <taxon>Tetraodontiformes</taxon>
        <taxon>Tetradontoidea</taxon>
        <taxon>Tetraodontidae</taxon>
        <taxon>Takifugu</taxon>
    </lineage>
</organism>